<dbReference type="EMBL" id="OKRB01000131">
    <property type="protein sequence ID" value="SPE29626.1"/>
    <property type="molecule type" value="Genomic_DNA"/>
</dbReference>
<protein>
    <recommendedName>
        <fullName evidence="4">tagatose-bisphosphate aldolase</fullName>
        <ecNumber evidence="4">4.1.2.40</ecNumber>
    </recommendedName>
</protein>
<proteinExistence type="inferred from homology"/>
<evidence type="ECO:0000256" key="1">
    <source>
        <dbReference type="ARBA" id="ARBA00000567"/>
    </source>
</evidence>
<dbReference type="Gene3D" id="3.20.20.70">
    <property type="entry name" value="Aldolase class I"/>
    <property type="match status" value="1"/>
</dbReference>
<dbReference type="GO" id="GO:0009024">
    <property type="term" value="F:tagatose-6-phosphate kinase activity"/>
    <property type="evidence" value="ECO:0007669"/>
    <property type="project" value="InterPro"/>
</dbReference>
<dbReference type="SUPFAM" id="SSF51569">
    <property type="entry name" value="Aldolase"/>
    <property type="match status" value="1"/>
</dbReference>
<evidence type="ECO:0000256" key="3">
    <source>
        <dbReference type="ARBA" id="ARBA00008679"/>
    </source>
</evidence>
<keyword evidence="6 7" id="KW-0456">Lyase</keyword>
<dbReference type="GO" id="GO:0019512">
    <property type="term" value="P:lactose catabolic process via tagatose-6-phosphate"/>
    <property type="evidence" value="ECO:0007669"/>
    <property type="project" value="InterPro"/>
</dbReference>
<dbReference type="AlphaFoldDB" id="A0A2N9M2A5"/>
<sequence>MPNPLTPGKQAGLKSISDQRGIIAALALDQRGILRSAIAREKNVEDVPASEVEEFKIHVTSALTGYASAILLDPEYGLPAAKHRNNAGLLVAYEQSCYDAAPPRMPILYDRWSVRRMKEAGADCIKVLLHYTPFDPVEINGVKRAFTERVGDECRANDIPFVLELLGYDPDGKEKTREYARIKPEIVTRSMEEFSRDRYGVDLLKVEIPVQMRFVSGTQFFCGEQACTRAEAKRHFAAVADATEKPFVYLSAGVSNAQFIETLELLAESGSRFNGVLCGRATWQDGVAVYAQKGAAALDEWLETTGRENITRVNATLETAQPWHAQFGVPVAASR</sequence>
<evidence type="ECO:0000313" key="7">
    <source>
        <dbReference type="EMBL" id="SPE29626.1"/>
    </source>
</evidence>
<evidence type="ECO:0000256" key="5">
    <source>
        <dbReference type="ARBA" id="ARBA00022736"/>
    </source>
</evidence>
<evidence type="ECO:0000256" key="6">
    <source>
        <dbReference type="ARBA" id="ARBA00023239"/>
    </source>
</evidence>
<comment type="pathway">
    <text evidence="2">Carbohydrate metabolism; D-tagatose 6-phosphate degradation; D-glyceraldehyde 3-phosphate and glycerone phosphate from D-tagatose 6-phosphate: step 2/2.</text>
</comment>
<dbReference type="GO" id="GO:0009025">
    <property type="term" value="F:tagatose-bisphosphate aldolase activity"/>
    <property type="evidence" value="ECO:0007669"/>
    <property type="project" value="UniProtKB-EC"/>
</dbReference>
<dbReference type="UniPathway" id="UPA00704">
    <property type="reaction ID" value="UER00716"/>
</dbReference>
<dbReference type="GO" id="GO:1902777">
    <property type="term" value="P:6-sulfoquinovose(1-) catabolic process"/>
    <property type="evidence" value="ECO:0007669"/>
    <property type="project" value="TreeGrafter"/>
</dbReference>
<organism evidence="7 8">
    <name type="scientific">Candidatus Sulfuritelmatomonas gaucii</name>
    <dbReference type="NCBI Taxonomy" id="2043161"/>
    <lineage>
        <taxon>Bacteria</taxon>
        <taxon>Pseudomonadati</taxon>
        <taxon>Acidobacteriota</taxon>
        <taxon>Terriglobia</taxon>
        <taxon>Terriglobales</taxon>
        <taxon>Acidobacteriaceae</taxon>
        <taxon>Candidatus Sulfuritelmatomonas</taxon>
    </lineage>
</organism>
<evidence type="ECO:0000256" key="4">
    <source>
        <dbReference type="ARBA" id="ARBA00012905"/>
    </source>
</evidence>
<dbReference type="InterPro" id="IPR013785">
    <property type="entry name" value="Aldolase_TIM"/>
</dbReference>
<comment type="catalytic activity">
    <reaction evidence="1">
        <text>D-tagatofuranose 1,6-bisphosphate = D-glyceraldehyde 3-phosphate + dihydroxyacetone phosphate</text>
        <dbReference type="Rhea" id="RHEA:22948"/>
        <dbReference type="ChEBI" id="CHEBI:57642"/>
        <dbReference type="ChEBI" id="CHEBI:58694"/>
        <dbReference type="ChEBI" id="CHEBI:59776"/>
        <dbReference type="EC" id="4.1.2.40"/>
    </reaction>
</comment>
<evidence type="ECO:0000313" key="8">
    <source>
        <dbReference type="Proteomes" id="UP000239735"/>
    </source>
</evidence>
<keyword evidence="5" id="KW-0423">Lactose metabolism</keyword>
<dbReference type="Proteomes" id="UP000239735">
    <property type="component" value="Unassembled WGS sequence"/>
</dbReference>
<dbReference type="EC" id="4.1.2.40" evidence="4"/>
<dbReference type="InterPro" id="IPR005927">
    <property type="entry name" value="Tag_1.6-dipho_adolase"/>
</dbReference>
<dbReference type="InterPro" id="IPR050552">
    <property type="entry name" value="LacD_aldolase"/>
</dbReference>
<comment type="similarity">
    <text evidence="3">Belongs to the aldolase LacD family.</text>
</comment>
<evidence type="ECO:0000256" key="2">
    <source>
        <dbReference type="ARBA" id="ARBA00005191"/>
    </source>
</evidence>
<dbReference type="InterPro" id="IPR002915">
    <property type="entry name" value="DeoC/FbaB/LacD_aldolase"/>
</dbReference>
<name>A0A2N9M2A5_9BACT</name>
<dbReference type="NCBIfam" id="NF009498">
    <property type="entry name" value="PRK12858.1"/>
    <property type="match status" value="1"/>
</dbReference>
<dbReference type="PANTHER" id="PTHR39340:SF1">
    <property type="entry name" value="SULFOFRUCTOSEPHOSPHATE ALDOLASE"/>
    <property type="match status" value="1"/>
</dbReference>
<dbReference type="SMART" id="SM01133">
    <property type="entry name" value="DeoC"/>
    <property type="match status" value="1"/>
</dbReference>
<dbReference type="Pfam" id="PF01791">
    <property type="entry name" value="DeoC"/>
    <property type="match status" value="1"/>
</dbReference>
<gene>
    <name evidence="7" type="primary">lacD</name>
    <name evidence="7" type="ORF">SBA5_700008</name>
</gene>
<reference evidence="8" key="1">
    <citation type="submission" date="2018-02" db="EMBL/GenBank/DDBJ databases">
        <authorList>
            <person name="Hausmann B."/>
        </authorList>
    </citation>
    <scope>NUCLEOTIDE SEQUENCE [LARGE SCALE GENOMIC DNA]</scope>
    <source>
        <strain evidence="8">Peat soil MAG SbA5</strain>
    </source>
</reference>
<dbReference type="GO" id="GO:2001059">
    <property type="term" value="P:D-tagatose 6-phosphate catabolic process"/>
    <property type="evidence" value="ECO:0007669"/>
    <property type="project" value="UniProtKB-UniPathway"/>
</dbReference>
<accession>A0A2N9M2A5</accession>
<dbReference type="GO" id="GO:0061595">
    <property type="term" value="F:6-deoxy-6-sulfofructose-1-phosphate aldolase activity"/>
    <property type="evidence" value="ECO:0007669"/>
    <property type="project" value="TreeGrafter"/>
</dbReference>
<dbReference type="HAMAP" id="MF_00734">
    <property type="entry name" value="LacD"/>
    <property type="match status" value="1"/>
</dbReference>
<dbReference type="OrthoDB" id="106309at2"/>
<dbReference type="PANTHER" id="PTHR39340">
    <property type="entry name" value="SULFOFRUCTOSEPHOSPHATE ALDOLASE"/>
    <property type="match status" value="1"/>
</dbReference>